<accession>A0A0D0CYP7</accession>
<organism evidence="1 2">
    <name type="scientific">Paxillus rubicundulus Ve08.2h10</name>
    <dbReference type="NCBI Taxonomy" id="930991"/>
    <lineage>
        <taxon>Eukaryota</taxon>
        <taxon>Fungi</taxon>
        <taxon>Dikarya</taxon>
        <taxon>Basidiomycota</taxon>
        <taxon>Agaricomycotina</taxon>
        <taxon>Agaricomycetes</taxon>
        <taxon>Agaricomycetidae</taxon>
        <taxon>Boletales</taxon>
        <taxon>Paxilineae</taxon>
        <taxon>Paxillaceae</taxon>
        <taxon>Paxillus</taxon>
    </lineage>
</organism>
<proteinExistence type="predicted"/>
<name>A0A0D0CYP7_9AGAM</name>
<reference evidence="2" key="2">
    <citation type="submission" date="2015-01" db="EMBL/GenBank/DDBJ databases">
        <title>Evolutionary Origins and Diversification of the Mycorrhizal Mutualists.</title>
        <authorList>
            <consortium name="DOE Joint Genome Institute"/>
            <consortium name="Mycorrhizal Genomics Consortium"/>
            <person name="Kohler A."/>
            <person name="Kuo A."/>
            <person name="Nagy L.G."/>
            <person name="Floudas D."/>
            <person name="Copeland A."/>
            <person name="Barry K.W."/>
            <person name="Cichocki N."/>
            <person name="Veneault-Fourrey C."/>
            <person name="LaButti K."/>
            <person name="Lindquist E.A."/>
            <person name="Lipzen A."/>
            <person name="Lundell T."/>
            <person name="Morin E."/>
            <person name="Murat C."/>
            <person name="Riley R."/>
            <person name="Ohm R."/>
            <person name="Sun H."/>
            <person name="Tunlid A."/>
            <person name="Henrissat B."/>
            <person name="Grigoriev I.V."/>
            <person name="Hibbett D.S."/>
            <person name="Martin F."/>
        </authorList>
    </citation>
    <scope>NUCLEOTIDE SEQUENCE [LARGE SCALE GENOMIC DNA]</scope>
    <source>
        <strain evidence="2">Ve08.2h10</strain>
    </source>
</reference>
<sequence length="74" mass="8272">HVSHKCNHSFQANEIMNPGELLPTCTVCLGINPHSMPVVECPAKKTWDNKHKTFSKCSNRTLIAKAMGQRICTH</sequence>
<dbReference type="AlphaFoldDB" id="A0A0D0CYP7"/>
<keyword evidence="2" id="KW-1185">Reference proteome</keyword>
<reference evidence="1 2" key="1">
    <citation type="submission" date="2014-04" db="EMBL/GenBank/DDBJ databases">
        <authorList>
            <consortium name="DOE Joint Genome Institute"/>
            <person name="Kuo A."/>
            <person name="Kohler A."/>
            <person name="Jargeat P."/>
            <person name="Nagy L.G."/>
            <person name="Floudas D."/>
            <person name="Copeland A."/>
            <person name="Barry K.W."/>
            <person name="Cichocki N."/>
            <person name="Veneault-Fourrey C."/>
            <person name="LaButti K."/>
            <person name="Lindquist E.A."/>
            <person name="Lipzen A."/>
            <person name="Lundell T."/>
            <person name="Morin E."/>
            <person name="Murat C."/>
            <person name="Sun H."/>
            <person name="Tunlid A."/>
            <person name="Henrissat B."/>
            <person name="Grigoriev I.V."/>
            <person name="Hibbett D.S."/>
            <person name="Martin F."/>
            <person name="Nordberg H.P."/>
            <person name="Cantor M.N."/>
            <person name="Hua S.X."/>
        </authorList>
    </citation>
    <scope>NUCLEOTIDE SEQUENCE [LARGE SCALE GENOMIC DNA]</scope>
    <source>
        <strain evidence="1 2">Ve08.2h10</strain>
    </source>
</reference>
<dbReference type="EMBL" id="KN825935">
    <property type="protein sequence ID" value="KIK80778.1"/>
    <property type="molecule type" value="Genomic_DNA"/>
</dbReference>
<evidence type="ECO:0000313" key="2">
    <source>
        <dbReference type="Proteomes" id="UP000054538"/>
    </source>
</evidence>
<evidence type="ECO:0000313" key="1">
    <source>
        <dbReference type="EMBL" id="KIK80778.1"/>
    </source>
</evidence>
<dbReference type="InParanoid" id="A0A0D0CYP7"/>
<protein>
    <submittedName>
        <fullName evidence="1">Unplaced genomic scaffold scaffold_1113, whole genome shotgun sequence</fullName>
    </submittedName>
</protein>
<feature type="non-terminal residue" evidence="1">
    <location>
        <position position="1"/>
    </location>
</feature>
<gene>
    <name evidence="1" type="ORF">PAXRUDRAFT_157748</name>
</gene>
<dbReference type="Proteomes" id="UP000054538">
    <property type="component" value="Unassembled WGS sequence"/>
</dbReference>
<dbReference type="HOGENOM" id="CLU_131643_2_1_1"/>